<dbReference type="PANTHER" id="PTHR43133">
    <property type="entry name" value="RNA POLYMERASE ECF-TYPE SIGMA FACTO"/>
    <property type="match status" value="1"/>
</dbReference>
<protein>
    <submittedName>
        <fullName evidence="6">ECF-type sigma factor</fullName>
    </submittedName>
</protein>
<evidence type="ECO:0000256" key="4">
    <source>
        <dbReference type="ARBA" id="ARBA00023163"/>
    </source>
</evidence>
<reference evidence="6 7" key="1">
    <citation type="submission" date="2024-09" db="EMBL/GenBank/DDBJ databases">
        <title>Novel species of the genus Pelomonas and Roseateles isolated from streams.</title>
        <authorList>
            <person name="Lu H."/>
        </authorList>
    </citation>
    <scope>NUCLEOTIDE SEQUENCE [LARGE SCALE GENOMIC DNA]</scope>
    <source>
        <strain evidence="6 7">BYS96W</strain>
    </source>
</reference>
<dbReference type="InterPro" id="IPR053812">
    <property type="entry name" value="HTH_Sigma70_ECF-like"/>
</dbReference>
<evidence type="ECO:0000256" key="1">
    <source>
        <dbReference type="ARBA" id="ARBA00010641"/>
    </source>
</evidence>
<dbReference type="Proteomes" id="UP001606305">
    <property type="component" value="Unassembled WGS sequence"/>
</dbReference>
<dbReference type="NCBIfam" id="TIGR02999">
    <property type="entry name" value="Sig-70_X6"/>
    <property type="match status" value="1"/>
</dbReference>
<comment type="caution">
    <text evidence="6">The sequence shown here is derived from an EMBL/GenBank/DDBJ whole genome shotgun (WGS) entry which is preliminary data.</text>
</comment>
<dbReference type="Pfam" id="PF07638">
    <property type="entry name" value="Sigma70_ECF"/>
    <property type="match status" value="1"/>
</dbReference>
<dbReference type="InterPro" id="IPR036388">
    <property type="entry name" value="WH-like_DNA-bd_sf"/>
</dbReference>
<gene>
    <name evidence="6" type="ORF">ACG00X_12630</name>
</gene>
<dbReference type="SUPFAM" id="SSF88946">
    <property type="entry name" value="Sigma2 domain of RNA polymerase sigma factors"/>
    <property type="match status" value="1"/>
</dbReference>
<evidence type="ECO:0000256" key="3">
    <source>
        <dbReference type="ARBA" id="ARBA00023082"/>
    </source>
</evidence>
<dbReference type="RefSeq" id="WP_394488538.1">
    <property type="nucleotide sequence ID" value="NZ_JBIGIA010000008.1"/>
</dbReference>
<keyword evidence="4" id="KW-0804">Transcription</keyword>
<keyword evidence="7" id="KW-1185">Reference proteome</keyword>
<keyword evidence="3" id="KW-0731">Sigma factor</keyword>
<feature type="domain" description="RNA polymerase sigma-70 ECF-like HTH" evidence="5">
    <location>
        <begin position="7"/>
        <end position="187"/>
    </location>
</feature>
<evidence type="ECO:0000313" key="6">
    <source>
        <dbReference type="EMBL" id="MFG6457679.1"/>
    </source>
</evidence>
<dbReference type="InterPro" id="IPR013324">
    <property type="entry name" value="RNA_pol_sigma_r3/r4-like"/>
</dbReference>
<organism evidence="6 7">
    <name type="scientific">Pelomonas nitida</name>
    <dbReference type="NCBI Taxonomy" id="3299027"/>
    <lineage>
        <taxon>Bacteria</taxon>
        <taxon>Pseudomonadati</taxon>
        <taxon>Pseudomonadota</taxon>
        <taxon>Betaproteobacteria</taxon>
        <taxon>Burkholderiales</taxon>
        <taxon>Sphaerotilaceae</taxon>
        <taxon>Roseateles</taxon>
    </lineage>
</organism>
<dbReference type="InterPro" id="IPR011517">
    <property type="entry name" value="RNA_pol_sigma70_ECF-like"/>
</dbReference>
<evidence type="ECO:0000256" key="2">
    <source>
        <dbReference type="ARBA" id="ARBA00023015"/>
    </source>
</evidence>
<dbReference type="SUPFAM" id="SSF88659">
    <property type="entry name" value="Sigma3 and sigma4 domains of RNA polymerase sigma factors"/>
    <property type="match status" value="1"/>
</dbReference>
<evidence type="ECO:0000259" key="5">
    <source>
        <dbReference type="Pfam" id="PF07638"/>
    </source>
</evidence>
<dbReference type="InterPro" id="IPR014284">
    <property type="entry name" value="RNA_pol_sigma-70_dom"/>
</dbReference>
<evidence type="ECO:0000313" key="7">
    <source>
        <dbReference type="Proteomes" id="UP001606305"/>
    </source>
</evidence>
<dbReference type="InterPro" id="IPR013325">
    <property type="entry name" value="RNA_pol_sigma_r2"/>
</dbReference>
<dbReference type="EMBL" id="JBIGIA010000008">
    <property type="protein sequence ID" value="MFG6457679.1"/>
    <property type="molecule type" value="Genomic_DNA"/>
</dbReference>
<proteinExistence type="inferred from homology"/>
<dbReference type="Gene3D" id="1.10.10.10">
    <property type="entry name" value="Winged helix-like DNA-binding domain superfamily/Winged helix DNA-binding domain"/>
    <property type="match status" value="1"/>
</dbReference>
<sequence>MVTQPPITELLAGTARGDAASLQQLYAVLYPEIKRVARIRLAQSGPGSRVAGLDTTALVHEGFLRMADRQGLQGETRGQFFAYVGRVLRSVVIDHLRAEGRDKRGGDAVMVTLSAAAGVAAVQSQAVDLIGLDQALARMSELDARLYELIEMVGFAGLTLAEVALMRNVSTRSINRDLLKARALLQELLGDPPTTVY</sequence>
<keyword evidence="2" id="KW-0805">Transcription regulation</keyword>
<dbReference type="Gene3D" id="1.10.1740.10">
    <property type="match status" value="1"/>
</dbReference>
<dbReference type="PANTHER" id="PTHR43133:SF39">
    <property type="entry name" value="SIMILAR TO RNA POLYMERASE SIGMA-E FACTOR"/>
    <property type="match status" value="1"/>
</dbReference>
<dbReference type="InterPro" id="IPR039425">
    <property type="entry name" value="RNA_pol_sigma-70-like"/>
</dbReference>
<name>A0ABW7G6U9_9BURK</name>
<comment type="similarity">
    <text evidence="1">Belongs to the sigma-70 factor family. ECF subfamily.</text>
</comment>
<dbReference type="NCBIfam" id="TIGR02937">
    <property type="entry name" value="sigma70-ECF"/>
    <property type="match status" value="1"/>
</dbReference>
<accession>A0ABW7G6U9</accession>